<comment type="caution">
    <text evidence="1">The sequence shown here is derived from an EMBL/GenBank/DDBJ whole genome shotgun (WGS) entry which is preliminary data.</text>
</comment>
<dbReference type="EMBL" id="JAFBER010000005">
    <property type="protein sequence ID" value="MBM7644950.1"/>
    <property type="molecule type" value="Genomic_DNA"/>
</dbReference>
<evidence type="ECO:0000313" key="1">
    <source>
        <dbReference type="EMBL" id="MBM7644950.1"/>
    </source>
</evidence>
<evidence type="ECO:0000313" key="2">
    <source>
        <dbReference type="Proteomes" id="UP000808914"/>
    </source>
</evidence>
<dbReference type="Proteomes" id="UP000808914">
    <property type="component" value="Unassembled WGS sequence"/>
</dbReference>
<accession>A0ABS2PZ10</accession>
<proteinExistence type="predicted"/>
<keyword evidence="2" id="KW-1185">Reference proteome</keyword>
<gene>
    <name evidence="1" type="ORF">JOD45_001159</name>
</gene>
<dbReference type="RefSeq" id="WP_205002898.1">
    <property type="nucleotide sequence ID" value="NZ_JAFBER010000005.1"/>
</dbReference>
<sequence length="113" mass="13213">MNDKEREEIHSRLLLLTNAVVSLYEHVDPHFRTRDSVLLKYGYTSEQKNQLDRYLIHIQLTKKIPTKGEFREKVAEIKGLPVDSIPMPHVEEVLLGYYSDGMYENNIAKILDL</sequence>
<protein>
    <submittedName>
        <fullName evidence="1">Uncharacterized protein</fullName>
    </submittedName>
</protein>
<organism evidence="1 2">
    <name type="scientific">Scopulibacillus daqui</name>
    <dbReference type="NCBI Taxonomy" id="1469162"/>
    <lineage>
        <taxon>Bacteria</taxon>
        <taxon>Bacillati</taxon>
        <taxon>Bacillota</taxon>
        <taxon>Bacilli</taxon>
        <taxon>Bacillales</taxon>
        <taxon>Sporolactobacillaceae</taxon>
        <taxon>Scopulibacillus</taxon>
    </lineage>
</organism>
<reference evidence="1 2" key="1">
    <citation type="submission" date="2021-01" db="EMBL/GenBank/DDBJ databases">
        <title>Genomic Encyclopedia of Type Strains, Phase IV (KMG-IV): sequencing the most valuable type-strain genomes for metagenomic binning, comparative biology and taxonomic classification.</title>
        <authorList>
            <person name="Goeker M."/>
        </authorList>
    </citation>
    <scope>NUCLEOTIDE SEQUENCE [LARGE SCALE GENOMIC DNA]</scope>
    <source>
        <strain evidence="1 2">DSM 28236</strain>
    </source>
</reference>
<name>A0ABS2PZ10_9BACL</name>